<dbReference type="InterPro" id="IPR013525">
    <property type="entry name" value="ABC2_TM"/>
</dbReference>
<dbReference type="GO" id="GO:0140359">
    <property type="term" value="F:ABC-type transporter activity"/>
    <property type="evidence" value="ECO:0007669"/>
    <property type="project" value="InterPro"/>
</dbReference>
<reference evidence="8 9" key="1">
    <citation type="submission" date="2019-07" db="EMBL/GenBank/DDBJ databases">
        <authorList>
            <person name="Kim J."/>
        </authorList>
    </citation>
    <scope>NUCLEOTIDE SEQUENCE [LARGE SCALE GENOMIC DNA]</scope>
    <source>
        <strain evidence="8 9">N4</strain>
    </source>
</reference>
<evidence type="ECO:0000256" key="3">
    <source>
        <dbReference type="ARBA" id="ARBA00022692"/>
    </source>
</evidence>
<organism evidence="8 9">
    <name type="scientific">Paenibacillus agilis</name>
    <dbReference type="NCBI Taxonomy" id="3020863"/>
    <lineage>
        <taxon>Bacteria</taxon>
        <taxon>Bacillati</taxon>
        <taxon>Bacillota</taxon>
        <taxon>Bacilli</taxon>
        <taxon>Bacillales</taxon>
        <taxon>Paenibacillaceae</taxon>
        <taxon>Paenibacillus</taxon>
    </lineage>
</organism>
<name>A0A559IKT1_9BACL</name>
<evidence type="ECO:0000256" key="1">
    <source>
        <dbReference type="ARBA" id="ARBA00004651"/>
    </source>
</evidence>
<dbReference type="EMBL" id="VNJK01000003">
    <property type="protein sequence ID" value="TVX88241.1"/>
    <property type="molecule type" value="Genomic_DNA"/>
</dbReference>
<feature type="transmembrane region" description="Helical" evidence="6">
    <location>
        <begin position="20"/>
        <end position="45"/>
    </location>
</feature>
<evidence type="ECO:0000259" key="7">
    <source>
        <dbReference type="Pfam" id="PF12698"/>
    </source>
</evidence>
<dbReference type="PANTHER" id="PTHR30294:SF29">
    <property type="entry name" value="MULTIDRUG ABC TRANSPORTER PERMEASE YBHS-RELATED"/>
    <property type="match status" value="1"/>
</dbReference>
<keyword evidence="4 6" id="KW-1133">Transmembrane helix</keyword>
<dbReference type="GO" id="GO:0005886">
    <property type="term" value="C:plasma membrane"/>
    <property type="evidence" value="ECO:0007669"/>
    <property type="project" value="UniProtKB-SubCell"/>
</dbReference>
<feature type="domain" description="ABC-2 type transporter transmembrane" evidence="7">
    <location>
        <begin position="19"/>
        <end position="402"/>
    </location>
</feature>
<keyword evidence="5 6" id="KW-0472">Membrane</keyword>
<gene>
    <name evidence="8" type="ORF">FPZ44_20295</name>
</gene>
<feature type="transmembrane region" description="Helical" evidence="6">
    <location>
        <begin position="197"/>
        <end position="219"/>
    </location>
</feature>
<evidence type="ECO:0000256" key="6">
    <source>
        <dbReference type="SAM" id="Phobius"/>
    </source>
</evidence>
<dbReference type="OrthoDB" id="9768837at2"/>
<dbReference type="Pfam" id="PF12698">
    <property type="entry name" value="ABC2_membrane_3"/>
    <property type="match status" value="1"/>
</dbReference>
<evidence type="ECO:0000256" key="5">
    <source>
        <dbReference type="ARBA" id="ARBA00023136"/>
    </source>
</evidence>
<evidence type="ECO:0000313" key="8">
    <source>
        <dbReference type="EMBL" id="TVX88241.1"/>
    </source>
</evidence>
<keyword evidence="2" id="KW-1003">Cell membrane</keyword>
<sequence length="430" mass="47991">MRNVWTVIGFSLRTKLMTKAFLMTTAILALIVTIVMNLPFIISLFDEEDKAIKVGLVNSSYPAIEKSLEEAFKQKQNDIILVPYDNATEEGLLKDVKEGIITGYLKLEAAEQGGEQAFPKVTYHSEEDLDFGLQGDITAVLTVLKTQWIVKDSLTADQQQQLNQPVSFDTKKLKASDSGQLAEDAAGEEPAFKAESFVVTFALLILFFTSIQMTGNMIASEVTQEKSSRVMEILITSVSPLAQMFGKILAMFILGMIQIMAFIAVAVINLLLPHNQEALKGLDLDISKFDPMLVIYGLILYVFGYFLYATLYASVGSIVSRTEDLAQAVLPITFLSLAAFYIGMFSVSTPNSMLVKVTSFIPFFTPTSMLLRIGLGEYQWWEFWLSIVILLLSVLVFGWLAAKIYRTGVLLYGKRPTWKEVRKAMKAYKI</sequence>
<dbReference type="InterPro" id="IPR051449">
    <property type="entry name" value="ABC-2_transporter_component"/>
</dbReference>
<keyword evidence="3 6" id="KW-0812">Transmembrane</keyword>
<evidence type="ECO:0000256" key="2">
    <source>
        <dbReference type="ARBA" id="ARBA00022475"/>
    </source>
</evidence>
<feature type="transmembrane region" description="Helical" evidence="6">
    <location>
        <begin position="248"/>
        <end position="272"/>
    </location>
</feature>
<proteinExistence type="predicted"/>
<protein>
    <submittedName>
        <fullName evidence="8">ABC transporter permease</fullName>
    </submittedName>
</protein>
<feature type="transmembrane region" description="Helical" evidence="6">
    <location>
        <begin position="383"/>
        <end position="405"/>
    </location>
</feature>
<feature type="transmembrane region" description="Helical" evidence="6">
    <location>
        <begin position="293"/>
        <end position="313"/>
    </location>
</feature>
<accession>A0A559IKT1</accession>
<dbReference type="RefSeq" id="WP_144993332.1">
    <property type="nucleotide sequence ID" value="NZ_VNJK01000003.1"/>
</dbReference>
<dbReference type="AlphaFoldDB" id="A0A559IKT1"/>
<keyword evidence="9" id="KW-1185">Reference proteome</keyword>
<dbReference type="PANTHER" id="PTHR30294">
    <property type="entry name" value="MEMBRANE COMPONENT OF ABC TRANSPORTER YHHJ-RELATED"/>
    <property type="match status" value="1"/>
</dbReference>
<comment type="caution">
    <text evidence="8">The sequence shown here is derived from an EMBL/GenBank/DDBJ whole genome shotgun (WGS) entry which is preliminary data.</text>
</comment>
<dbReference type="Proteomes" id="UP000318102">
    <property type="component" value="Unassembled WGS sequence"/>
</dbReference>
<evidence type="ECO:0000313" key="9">
    <source>
        <dbReference type="Proteomes" id="UP000318102"/>
    </source>
</evidence>
<comment type="subcellular location">
    <subcellularLocation>
        <location evidence="1">Cell membrane</location>
        <topology evidence="1">Multi-pass membrane protein</topology>
    </subcellularLocation>
</comment>
<evidence type="ECO:0000256" key="4">
    <source>
        <dbReference type="ARBA" id="ARBA00022989"/>
    </source>
</evidence>
<feature type="transmembrane region" description="Helical" evidence="6">
    <location>
        <begin position="325"/>
        <end position="347"/>
    </location>
</feature>
<feature type="transmembrane region" description="Helical" evidence="6">
    <location>
        <begin position="354"/>
        <end position="371"/>
    </location>
</feature>